<keyword evidence="10" id="KW-1133">Transmembrane helix</keyword>
<keyword evidence="7" id="KW-0067">ATP-binding</keyword>
<feature type="domain" description="Histidine kinase/HSP90-like ATPase" evidence="11">
    <location>
        <begin position="321"/>
        <end position="410"/>
    </location>
</feature>
<comment type="catalytic activity">
    <reaction evidence="1">
        <text>ATP + protein L-histidine = ADP + protein N-phospho-L-histidine.</text>
        <dbReference type="EC" id="2.7.13.3"/>
    </reaction>
</comment>
<feature type="transmembrane region" description="Helical" evidence="10">
    <location>
        <begin position="72"/>
        <end position="88"/>
    </location>
</feature>
<dbReference type="GO" id="GO:0016020">
    <property type="term" value="C:membrane"/>
    <property type="evidence" value="ECO:0007669"/>
    <property type="project" value="InterPro"/>
</dbReference>
<keyword evidence="5" id="KW-0547">Nucleotide-binding</keyword>
<evidence type="ECO:0000259" key="12">
    <source>
        <dbReference type="Pfam" id="PF07730"/>
    </source>
</evidence>
<evidence type="ECO:0000256" key="6">
    <source>
        <dbReference type="ARBA" id="ARBA00022777"/>
    </source>
</evidence>
<evidence type="ECO:0000313" key="14">
    <source>
        <dbReference type="Proteomes" id="UP000561011"/>
    </source>
</evidence>
<dbReference type="InterPro" id="IPR036890">
    <property type="entry name" value="HATPase_C_sf"/>
</dbReference>
<dbReference type="EMBL" id="JACBYE010000014">
    <property type="protein sequence ID" value="NYS93411.1"/>
    <property type="molecule type" value="Genomic_DNA"/>
</dbReference>
<keyword evidence="6" id="KW-0418">Kinase</keyword>
<dbReference type="RefSeq" id="WP_179913074.1">
    <property type="nucleotide sequence ID" value="NZ_JACBYE010000014.1"/>
</dbReference>
<evidence type="ECO:0000256" key="3">
    <source>
        <dbReference type="ARBA" id="ARBA00022553"/>
    </source>
</evidence>
<keyword evidence="14" id="KW-1185">Reference proteome</keyword>
<evidence type="ECO:0000259" key="11">
    <source>
        <dbReference type="Pfam" id="PF02518"/>
    </source>
</evidence>
<dbReference type="InterPro" id="IPR050482">
    <property type="entry name" value="Sensor_HK_TwoCompSys"/>
</dbReference>
<dbReference type="GO" id="GO:0046983">
    <property type="term" value="F:protein dimerization activity"/>
    <property type="evidence" value="ECO:0007669"/>
    <property type="project" value="InterPro"/>
</dbReference>
<dbReference type="GO" id="GO:0005524">
    <property type="term" value="F:ATP binding"/>
    <property type="evidence" value="ECO:0007669"/>
    <property type="project" value="UniProtKB-KW"/>
</dbReference>
<keyword evidence="8" id="KW-0902">Two-component regulatory system</keyword>
<evidence type="ECO:0000313" key="13">
    <source>
        <dbReference type="EMBL" id="NYS93411.1"/>
    </source>
</evidence>
<dbReference type="CDD" id="cd16917">
    <property type="entry name" value="HATPase_UhpB-NarQ-NarX-like"/>
    <property type="match status" value="1"/>
</dbReference>
<dbReference type="InterPro" id="IPR003594">
    <property type="entry name" value="HATPase_dom"/>
</dbReference>
<dbReference type="SUPFAM" id="SSF55874">
    <property type="entry name" value="ATPase domain of HSP90 chaperone/DNA topoisomerase II/histidine kinase"/>
    <property type="match status" value="1"/>
</dbReference>
<keyword evidence="10" id="KW-0812">Transmembrane</keyword>
<reference evidence="13 14" key="1">
    <citation type="submission" date="2020-07" db="EMBL/GenBank/DDBJ databases">
        <title>MOT database genomes.</title>
        <authorList>
            <person name="Joseph S."/>
            <person name="Aduse-Opoku J."/>
            <person name="Hashim A."/>
            <person name="Wade W."/>
            <person name="Curtis M."/>
        </authorList>
    </citation>
    <scope>NUCLEOTIDE SEQUENCE [LARGE SCALE GENOMIC DNA]</scope>
    <source>
        <strain evidence="13 14">DSM 100099</strain>
    </source>
</reference>
<evidence type="ECO:0000256" key="4">
    <source>
        <dbReference type="ARBA" id="ARBA00022679"/>
    </source>
</evidence>
<feature type="transmembrane region" description="Helical" evidence="10">
    <location>
        <begin position="48"/>
        <end position="65"/>
    </location>
</feature>
<dbReference type="InterPro" id="IPR011712">
    <property type="entry name" value="Sig_transdc_His_kin_sub3_dim/P"/>
</dbReference>
<evidence type="ECO:0000256" key="2">
    <source>
        <dbReference type="ARBA" id="ARBA00012438"/>
    </source>
</evidence>
<protein>
    <recommendedName>
        <fullName evidence="2">histidine kinase</fullName>
        <ecNumber evidence="2">2.7.13.3</ecNumber>
    </recommendedName>
</protein>
<evidence type="ECO:0000256" key="5">
    <source>
        <dbReference type="ARBA" id="ARBA00022741"/>
    </source>
</evidence>
<dbReference type="Pfam" id="PF02518">
    <property type="entry name" value="HATPase_c"/>
    <property type="match status" value="1"/>
</dbReference>
<dbReference type="AlphaFoldDB" id="A0A853ESE0"/>
<dbReference type="Gene3D" id="1.20.5.1930">
    <property type="match status" value="1"/>
</dbReference>
<feature type="transmembrane region" description="Helical" evidence="10">
    <location>
        <begin position="12"/>
        <end position="33"/>
    </location>
</feature>
<keyword evidence="10" id="KW-0472">Membrane</keyword>
<comment type="caution">
    <text evidence="13">The sequence shown here is derived from an EMBL/GenBank/DDBJ whole genome shotgun (WGS) entry which is preliminary data.</text>
</comment>
<feature type="transmembrane region" description="Helical" evidence="10">
    <location>
        <begin position="144"/>
        <end position="170"/>
    </location>
</feature>
<evidence type="ECO:0000256" key="8">
    <source>
        <dbReference type="ARBA" id="ARBA00023012"/>
    </source>
</evidence>
<dbReference type="EC" id="2.7.13.3" evidence="2"/>
<feature type="region of interest" description="Disordered" evidence="9">
    <location>
        <begin position="405"/>
        <end position="427"/>
    </location>
</feature>
<dbReference type="GO" id="GO:0000155">
    <property type="term" value="F:phosphorelay sensor kinase activity"/>
    <property type="evidence" value="ECO:0007669"/>
    <property type="project" value="InterPro"/>
</dbReference>
<dbReference type="PANTHER" id="PTHR24421">
    <property type="entry name" value="NITRATE/NITRITE SENSOR PROTEIN NARX-RELATED"/>
    <property type="match status" value="1"/>
</dbReference>
<evidence type="ECO:0000256" key="7">
    <source>
        <dbReference type="ARBA" id="ARBA00022840"/>
    </source>
</evidence>
<feature type="domain" description="Signal transduction histidine kinase subgroup 3 dimerisation and phosphoacceptor" evidence="12">
    <location>
        <begin position="201"/>
        <end position="266"/>
    </location>
</feature>
<sequence length="427" mass="44925">MTDRPRSPRTVDAWVAGCGWLFAALALVALPLLDTGDDEVLLELPGSIGWWLVLVTVTAQALVLSRARSAPRPVLLTVAAIPVLLAVAGPGAVYGLTGIATILAVFLVTLALSLPDLRTLLPVVAASVVLGETINAVRSTSTEIPAALGSALLQAVGVVGLPFVIALAVAARREARTAHRGEEQALVRERDALVQAAVADERTAMARELHDIAAHHMSGIAIMSAAIALQIDTDPEAAKRSVQQVREQSTAVLDDLRRLVGLLRSDDGEATRSVETLSALRELVASRREAGLTLELRLPEQAGPHGRRLTDDVGPLAQLVAYRMVQEALANAVMHAPGAACIVEIANSGDRAILVRVVNGPPEQPVDRERSTSGFGLLGMRERAALVGADLAYGSTVDGGWEVRLTLPTETGRPPRTTTDPHPGDLA</sequence>
<name>A0A853ESE0_9MICO</name>
<dbReference type="Pfam" id="PF07730">
    <property type="entry name" value="HisKA_3"/>
    <property type="match status" value="1"/>
</dbReference>
<proteinExistence type="predicted"/>
<accession>A0A853ESE0</accession>
<organism evidence="13 14">
    <name type="scientific">Sanguibacter inulinus</name>
    <dbReference type="NCBI Taxonomy" id="60922"/>
    <lineage>
        <taxon>Bacteria</taxon>
        <taxon>Bacillati</taxon>
        <taxon>Actinomycetota</taxon>
        <taxon>Actinomycetes</taxon>
        <taxon>Micrococcales</taxon>
        <taxon>Sanguibacteraceae</taxon>
        <taxon>Sanguibacter</taxon>
    </lineage>
</organism>
<evidence type="ECO:0000256" key="9">
    <source>
        <dbReference type="SAM" id="MobiDB-lite"/>
    </source>
</evidence>
<evidence type="ECO:0000256" key="1">
    <source>
        <dbReference type="ARBA" id="ARBA00000085"/>
    </source>
</evidence>
<keyword evidence="3" id="KW-0597">Phosphoprotein</keyword>
<dbReference type="PANTHER" id="PTHR24421:SF10">
    <property type="entry name" value="NITRATE_NITRITE SENSOR PROTEIN NARQ"/>
    <property type="match status" value="1"/>
</dbReference>
<dbReference type="Proteomes" id="UP000561011">
    <property type="component" value="Unassembled WGS sequence"/>
</dbReference>
<gene>
    <name evidence="13" type="ORF">HZZ10_07715</name>
</gene>
<evidence type="ECO:0000256" key="10">
    <source>
        <dbReference type="SAM" id="Phobius"/>
    </source>
</evidence>
<dbReference type="Gene3D" id="3.30.565.10">
    <property type="entry name" value="Histidine kinase-like ATPase, C-terminal domain"/>
    <property type="match status" value="1"/>
</dbReference>
<keyword evidence="4" id="KW-0808">Transferase</keyword>